<comment type="cofactor">
    <cofactor evidence="6">
        <name>Zn(2+)</name>
        <dbReference type="ChEBI" id="CHEBI:29105"/>
    </cofactor>
    <text evidence="6">Binds 1 zinc ion per subunit.</text>
</comment>
<dbReference type="GO" id="GO:0016020">
    <property type="term" value="C:membrane"/>
    <property type="evidence" value="ECO:0007669"/>
    <property type="project" value="TreeGrafter"/>
</dbReference>
<feature type="chain" id="PRO_5002056678" description="PDZ domain-containing protein" evidence="7">
    <location>
        <begin position="33"/>
        <end position="339"/>
    </location>
</feature>
<accession>A0A0B0ELH8</accession>
<organism evidence="9 10">
    <name type="scientific">Candidatus Scalindua brodae</name>
    <dbReference type="NCBI Taxonomy" id="237368"/>
    <lineage>
        <taxon>Bacteria</taxon>
        <taxon>Pseudomonadati</taxon>
        <taxon>Planctomycetota</taxon>
        <taxon>Candidatus Brocadiia</taxon>
        <taxon>Candidatus Brocadiales</taxon>
        <taxon>Candidatus Scalinduaceae</taxon>
        <taxon>Candidatus Scalindua</taxon>
    </lineage>
</organism>
<name>A0A0B0ELH8_9BACT</name>
<dbReference type="EMBL" id="JRYO01000158">
    <property type="protein sequence ID" value="KHE91988.1"/>
    <property type="molecule type" value="Genomic_DNA"/>
</dbReference>
<comment type="similarity">
    <text evidence="6">Belongs to the peptidase M48 family.</text>
</comment>
<keyword evidence="1 6" id="KW-0645">Protease</keyword>
<dbReference type="GO" id="GO:0046872">
    <property type="term" value="F:metal ion binding"/>
    <property type="evidence" value="ECO:0007669"/>
    <property type="project" value="UniProtKB-KW"/>
</dbReference>
<dbReference type="eggNOG" id="COG0501">
    <property type="taxonomic scope" value="Bacteria"/>
</dbReference>
<evidence type="ECO:0000256" key="2">
    <source>
        <dbReference type="ARBA" id="ARBA00022723"/>
    </source>
</evidence>
<evidence type="ECO:0000256" key="4">
    <source>
        <dbReference type="ARBA" id="ARBA00022833"/>
    </source>
</evidence>
<evidence type="ECO:0000259" key="8">
    <source>
        <dbReference type="SMART" id="SM00228"/>
    </source>
</evidence>
<dbReference type="AlphaFoldDB" id="A0A0B0ELH8"/>
<keyword evidence="3 6" id="KW-0378">Hydrolase</keyword>
<dbReference type="GO" id="GO:0006515">
    <property type="term" value="P:protein quality control for misfolded or incompletely synthesized proteins"/>
    <property type="evidence" value="ECO:0007669"/>
    <property type="project" value="TreeGrafter"/>
</dbReference>
<dbReference type="Proteomes" id="UP000030652">
    <property type="component" value="Unassembled WGS sequence"/>
</dbReference>
<keyword evidence="7" id="KW-0732">Signal</keyword>
<evidence type="ECO:0000313" key="9">
    <source>
        <dbReference type="EMBL" id="KHE91988.1"/>
    </source>
</evidence>
<keyword evidence="5 6" id="KW-0482">Metalloprotease</keyword>
<dbReference type="PANTHER" id="PTHR22726:SF1">
    <property type="entry name" value="METALLOENDOPEPTIDASE OMA1, MITOCHONDRIAL"/>
    <property type="match status" value="1"/>
</dbReference>
<sequence>MMNNQNSKTIVIKIILSMILAAFVLVTGCASTNTGPPISQNELKKLEEEIETLATEIYINDLVSVWKVGLNVLSIIPEGTFEKHAMIGALIVDNTEDIARYYKLPAEDGCVVVGVIDDYIADLAGIREGDIIKEIEGKEIKDSNHVTFKADVVSTVVVERNNARLSFDVKPEEKPYVRISLKETGKINAYAKFSGIQFTTGMVHFVEDDDELAVIMGHELAHLTARHLPKNIRMVALCGALGGLTGPLAPLTTQALYAPYSRKNEREADYLGLIYAHNAGYDVEKGAALWKRFALEIPRTRSKSFLRSHPASPERILRVKNVVELIKSGKIPMENLIPD</sequence>
<dbReference type="InterPro" id="IPR001478">
    <property type="entry name" value="PDZ"/>
</dbReference>
<dbReference type="GO" id="GO:0004222">
    <property type="term" value="F:metalloendopeptidase activity"/>
    <property type="evidence" value="ECO:0007669"/>
    <property type="project" value="InterPro"/>
</dbReference>
<feature type="domain" description="PDZ" evidence="8">
    <location>
        <begin position="85"/>
        <end position="162"/>
    </location>
</feature>
<protein>
    <recommendedName>
        <fullName evidence="8">PDZ domain-containing protein</fullName>
    </recommendedName>
</protein>
<keyword evidence="2" id="KW-0479">Metal-binding</keyword>
<evidence type="ECO:0000256" key="7">
    <source>
        <dbReference type="SAM" id="SignalP"/>
    </source>
</evidence>
<evidence type="ECO:0000256" key="3">
    <source>
        <dbReference type="ARBA" id="ARBA00022801"/>
    </source>
</evidence>
<evidence type="ECO:0000256" key="6">
    <source>
        <dbReference type="RuleBase" id="RU003983"/>
    </source>
</evidence>
<reference evidence="9 10" key="1">
    <citation type="submission" date="2014-10" db="EMBL/GenBank/DDBJ databases">
        <title>Draft genome of anammox bacterium scalindua brodae, obtained using differential coverage binning of sequence data from two enrichment reactors.</title>
        <authorList>
            <person name="Speth D.R."/>
            <person name="Russ L."/>
            <person name="Kartal B."/>
            <person name="Op den Camp H.J."/>
            <person name="Dutilh B.E."/>
            <person name="Jetten M.S."/>
        </authorList>
    </citation>
    <scope>NUCLEOTIDE SEQUENCE [LARGE SCALE GENOMIC DNA]</scope>
    <source>
        <strain evidence="9">RU1</strain>
    </source>
</reference>
<dbReference type="SUPFAM" id="SSF50156">
    <property type="entry name" value="PDZ domain-like"/>
    <property type="match status" value="1"/>
</dbReference>
<comment type="caution">
    <text evidence="9">The sequence shown here is derived from an EMBL/GenBank/DDBJ whole genome shotgun (WGS) entry which is preliminary data.</text>
</comment>
<gene>
    <name evidence="9" type="ORF">SCABRO_02250</name>
</gene>
<dbReference type="PANTHER" id="PTHR22726">
    <property type="entry name" value="METALLOENDOPEPTIDASE OMA1"/>
    <property type="match status" value="1"/>
</dbReference>
<dbReference type="SMART" id="SM00228">
    <property type="entry name" value="PDZ"/>
    <property type="match status" value="1"/>
</dbReference>
<keyword evidence="4 6" id="KW-0862">Zinc</keyword>
<dbReference type="Pfam" id="PF01435">
    <property type="entry name" value="Peptidase_M48"/>
    <property type="match status" value="1"/>
</dbReference>
<evidence type="ECO:0000256" key="1">
    <source>
        <dbReference type="ARBA" id="ARBA00022670"/>
    </source>
</evidence>
<dbReference type="InterPro" id="IPR036034">
    <property type="entry name" value="PDZ_sf"/>
</dbReference>
<dbReference type="InterPro" id="IPR051156">
    <property type="entry name" value="Mito/Outer_Membr_Metalloprot"/>
</dbReference>
<dbReference type="InterPro" id="IPR001915">
    <property type="entry name" value="Peptidase_M48"/>
</dbReference>
<feature type="signal peptide" evidence="7">
    <location>
        <begin position="1"/>
        <end position="32"/>
    </location>
</feature>
<evidence type="ECO:0000256" key="5">
    <source>
        <dbReference type="ARBA" id="ARBA00023049"/>
    </source>
</evidence>
<dbReference type="Gene3D" id="2.30.42.10">
    <property type="match status" value="1"/>
</dbReference>
<evidence type="ECO:0000313" key="10">
    <source>
        <dbReference type="Proteomes" id="UP000030652"/>
    </source>
</evidence>
<proteinExistence type="inferred from homology"/>